<evidence type="ECO:0000256" key="1">
    <source>
        <dbReference type="SAM" id="Phobius"/>
    </source>
</evidence>
<feature type="domain" description="Glycosyl transferase family 1" evidence="2">
    <location>
        <begin position="232"/>
        <end position="312"/>
    </location>
</feature>
<dbReference type="Pfam" id="PF00534">
    <property type="entry name" value="Glycos_transf_1"/>
    <property type="match status" value="1"/>
</dbReference>
<dbReference type="GO" id="GO:0016757">
    <property type="term" value="F:glycosyltransferase activity"/>
    <property type="evidence" value="ECO:0007669"/>
    <property type="project" value="InterPro"/>
</dbReference>
<dbReference type="InterPro" id="IPR001296">
    <property type="entry name" value="Glyco_trans_1"/>
</dbReference>
<comment type="caution">
    <text evidence="3">The sequence shown here is derived from an EMBL/GenBank/DDBJ whole genome shotgun (WGS) entry which is preliminary data.</text>
</comment>
<dbReference type="SUPFAM" id="SSF53756">
    <property type="entry name" value="UDP-Glycosyltransferase/glycogen phosphorylase"/>
    <property type="match status" value="1"/>
</dbReference>
<organism evidence="3">
    <name type="scientific">Geoglobus ahangari</name>
    <dbReference type="NCBI Taxonomy" id="113653"/>
    <lineage>
        <taxon>Archaea</taxon>
        <taxon>Methanobacteriati</taxon>
        <taxon>Methanobacteriota</taxon>
        <taxon>Archaeoglobi</taxon>
        <taxon>Archaeoglobales</taxon>
        <taxon>Archaeoglobaceae</taxon>
        <taxon>Geoglobus</taxon>
    </lineage>
</organism>
<accession>A0A7C3UCY5</accession>
<evidence type="ECO:0000259" key="2">
    <source>
        <dbReference type="Pfam" id="PF00534"/>
    </source>
</evidence>
<dbReference type="Gene3D" id="3.40.50.2000">
    <property type="entry name" value="Glycogen Phosphorylase B"/>
    <property type="match status" value="2"/>
</dbReference>
<sequence>MYVRERMVLLVKQRLLYFNLVSAESPEMLGVVKKMLAQMEAMSQYFDVYTTLFRRNEASIIPLETARKVMLKHWQYEMGGSSAQRFWYLWKLLTKVKKAGKLYYYVFRNGRIFDVVYIRYFVPSIVSAPVFMLLLKFLKPKVCVLEIPTCINNVEKELYGPKEGIRKAISRYVFRYWTKLLTNFADIIVTITHCNELYRNVIVASGNGIDLKNIPVRKNLAFLFDTVYSFKVIGVANVSFWHGYDRVIKGLFEYYKTNPSINVYFHIVGAGAELENLKKLTESLGLSEFVIFHGPKYGEELDRLFDEAHVAIGSLGNHRKGVRVSADLKTREYCARGIPFVISYDDVDFPNDFPYMLKVPADESPVDIEQILQFYERIKNRDIVKEMRDYAEKNLSWEAKLKPVIDEINRLLAERDKGNRDRG</sequence>
<gene>
    <name evidence="3" type="ORF">ENX77_02550</name>
</gene>
<name>A0A7C3UCY5_9EURY</name>
<evidence type="ECO:0000313" key="3">
    <source>
        <dbReference type="EMBL" id="HGE65996.1"/>
    </source>
</evidence>
<keyword evidence="1" id="KW-1133">Transmembrane helix</keyword>
<protein>
    <submittedName>
        <fullName evidence="3">Glycosyltransferase</fullName>
    </submittedName>
</protein>
<feature type="transmembrane region" description="Helical" evidence="1">
    <location>
        <begin position="117"/>
        <end position="138"/>
    </location>
</feature>
<proteinExistence type="predicted"/>
<keyword evidence="3" id="KW-0808">Transferase</keyword>
<keyword evidence="1" id="KW-0812">Transmembrane</keyword>
<dbReference type="AlphaFoldDB" id="A0A7C3UCY5"/>
<reference evidence="3" key="1">
    <citation type="journal article" date="2020" name="mSystems">
        <title>Genome- and Community-Level Interaction Insights into Carbon Utilization and Element Cycling Functions of Hydrothermarchaeota in Hydrothermal Sediment.</title>
        <authorList>
            <person name="Zhou Z."/>
            <person name="Liu Y."/>
            <person name="Xu W."/>
            <person name="Pan J."/>
            <person name="Luo Z.H."/>
            <person name="Li M."/>
        </authorList>
    </citation>
    <scope>NUCLEOTIDE SEQUENCE [LARGE SCALE GENOMIC DNA]</scope>
    <source>
        <strain evidence="3">SpSt-97</strain>
    </source>
</reference>
<dbReference type="EMBL" id="DTPI01000016">
    <property type="protein sequence ID" value="HGE65996.1"/>
    <property type="molecule type" value="Genomic_DNA"/>
</dbReference>
<keyword evidence="1" id="KW-0472">Membrane</keyword>